<feature type="region of interest" description="Disordered" evidence="1">
    <location>
        <begin position="1516"/>
        <end position="1536"/>
    </location>
</feature>
<evidence type="ECO:0000259" key="5">
    <source>
        <dbReference type="Pfam" id="PF19081"/>
    </source>
</evidence>
<evidence type="ECO:0000256" key="1">
    <source>
        <dbReference type="SAM" id="MobiDB-lite"/>
    </source>
</evidence>
<dbReference type="Proteomes" id="UP000829517">
    <property type="component" value="Unassembled WGS sequence"/>
</dbReference>
<evidence type="ECO:0000313" key="7">
    <source>
        <dbReference type="Proteomes" id="UP000829517"/>
    </source>
</evidence>
<organism evidence="6 7">
    <name type="scientific">Joostella atrarenae</name>
    <dbReference type="NCBI Taxonomy" id="679257"/>
    <lineage>
        <taxon>Bacteria</taxon>
        <taxon>Pseudomonadati</taxon>
        <taxon>Bacteroidota</taxon>
        <taxon>Flavobacteriia</taxon>
        <taxon>Flavobacteriales</taxon>
        <taxon>Flavobacteriaceae</taxon>
        <taxon>Joostella</taxon>
    </lineage>
</organism>
<dbReference type="InterPro" id="IPR049826">
    <property type="entry name" value="Ig-like_ice"/>
</dbReference>
<feature type="compositionally biased region" description="Polar residues" evidence="1">
    <location>
        <begin position="1527"/>
        <end position="1536"/>
    </location>
</feature>
<dbReference type="Pfam" id="PF19081">
    <property type="entry name" value="Ig_7"/>
    <property type="match status" value="1"/>
</dbReference>
<dbReference type="NCBIfam" id="TIGR04131">
    <property type="entry name" value="Bac_Flav_CTERM"/>
    <property type="match status" value="1"/>
</dbReference>
<feature type="domain" description="Bacterial Ig-like" evidence="4">
    <location>
        <begin position="1158"/>
        <end position="1240"/>
    </location>
</feature>
<evidence type="ECO:0000313" key="6">
    <source>
        <dbReference type="EMBL" id="MCF8713963.1"/>
    </source>
</evidence>
<dbReference type="InterPro" id="IPR026341">
    <property type="entry name" value="T9SS_type_B"/>
</dbReference>
<name>A0ABS9J0K3_9FLAO</name>
<dbReference type="Pfam" id="PF19077">
    <property type="entry name" value="Big_13"/>
    <property type="match status" value="6"/>
</dbReference>
<feature type="domain" description="Bacterial Ig-like" evidence="4">
    <location>
        <begin position="780"/>
        <end position="860"/>
    </location>
</feature>
<protein>
    <submittedName>
        <fullName evidence="6">Gliding motility-associated C-terminal domain-containing protein</fullName>
    </submittedName>
</protein>
<gene>
    <name evidence="6" type="ORF">JM658_03905</name>
</gene>
<evidence type="ECO:0000256" key="2">
    <source>
        <dbReference type="SAM" id="SignalP"/>
    </source>
</evidence>
<feature type="domain" description="Bacterial Ig-like" evidence="4">
    <location>
        <begin position="680"/>
        <end position="766"/>
    </location>
</feature>
<feature type="compositionally biased region" description="Low complexity" evidence="1">
    <location>
        <begin position="1516"/>
        <end position="1526"/>
    </location>
</feature>
<reference evidence="6 7" key="1">
    <citation type="submission" date="2021-01" db="EMBL/GenBank/DDBJ databases">
        <title>Genome sequencing of Joostella atrarenae M1-2 (= KCTC 23194).</title>
        <authorList>
            <person name="Zakaria M.R."/>
            <person name="Lam M.Q."/>
            <person name="Chong C.S."/>
        </authorList>
    </citation>
    <scope>NUCLEOTIDE SEQUENCE [LARGE SCALE GENOMIC DNA]</scope>
    <source>
        <strain evidence="6 7">M1-2</strain>
    </source>
</reference>
<dbReference type="InterPro" id="IPR013783">
    <property type="entry name" value="Ig-like_fold"/>
</dbReference>
<keyword evidence="7" id="KW-1185">Reference proteome</keyword>
<feature type="domain" description="Bacterial Ig-like" evidence="4">
    <location>
        <begin position="1253"/>
        <end position="1333"/>
    </location>
</feature>
<proteinExistence type="predicted"/>
<dbReference type="Pfam" id="PF13585">
    <property type="entry name" value="CHU_C"/>
    <property type="match status" value="1"/>
</dbReference>
<feature type="domain" description="Ig-like" evidence="5">
    <location>
        <begin position="372"/>
        <end position="457"/>
    </location>
</feature>
<dbReference type="InterPro" id="IPR001434">
    <property type="entry name" value="OmcB-like_DUF11"/>
</dbReference>
<dbReference type="Pfam" id="PF01345">
    <property type="entry name" value="DUF11"/>
    <property type="match status" value="1"/>
</dbReference>
<sequence length="2043" mass="216475">MRNFTTQLKFCAAIICALLFNIESHAQSQTFTNSITSERFTDNSGNAIDGNLNTKANVRASSGLIVGLGSYSGRIELKFPQTVPANTTSYIKIDTDQNLLPTLLGGSLGSLLSDVLGTVLIGNQEFTVQALNGGTSIITGRSEVENSMATDRLRIVVDGNGKYFIAITPNQAYDRVRLTNRLGSLVGLGNTKRLGVYDAYYATNLLECGNPSFTSFDGSGISLDLLKIGGAGVRNPQYAIDGNPANHSELNLGILSVLASIQQSIYFEGSSNTTDSFNIRLKLSPALISVGALNSINIIASNNGEVVQNIPFSSLLDVDLLSLIQIQANKNLPTSIPFSPGVPVDKITVRYSSLLNVEIAQSLDLYGITRTPALPIISESSKNVSVCIGTSADLTASTNPTDLQIRWYDAATGGNLIASTNSGDVFTTPTINEDTTFYAASVKSGCDTESARVAVHVRAIDRPTAADITITGAENDICESSNAILTPSSSINGTFNWFFDPEKVTPITNGLTQGSITYTIDENGKLTVSGLTPTDTPISYYVSITNDETGCNNANGDLAQATINVITNTLNPTITLDTNITADDVININESNTSIIISGDTGGDSQPGDSVTLTINKVKYSGTVAPDGSFQIPVNGSDLLADSDLTIQATVESNNTICTSSGTDTETYTIDVTPPTAPTVNEQQTNDTTPAITGTANSTDQLSIDLNGITYTEGDGNLTDNGDNTWMLQIPTGNELPEGVYDIIATVNDAAGNSSTDNTINELTIDLTDPQIPTVTPLSTNDNTPKISGTALSEDTIEITVNGITYSEGDGNLTDNSNDTWTLQIPDGNAIPDGTYDVMATATDIAGNTANDNTTDELTINTLAPNAPTVDLLATNDNTPNITGTADSVDDLTVLVNGITYTEGDGNLTDNGDDTWTLQIPDANTLPDGIYDVKATASDGMLSANDSTINELTIDTTPPSTPTVNQQDTNDATPIITGTAISEDNLKIIVNGITYLEVNGDLTDNGDDTWTLQIPDANELPDGIYDVQATLTDEVGNIANDSTTDELNINTSIPDEPTVDFLATSDNTPTITGTANSIDELEVTVNGITYTESDGNLIDNSDNTWALKIPDGNALPDGFYDVKALVTDTFGNTNSDTTLNELTIDTADPTIPTVNSLITNDTTPTITGTLDSQDQLSVTVNGITYVEKDGNLIDNENNTWTLNIPATNELPEGVYDVVASVMDPIGNTSVDTTTDELTIDATLPNTPTVNSLATEDTTPMINGTATSTTDLTVEVNGILYTEGDGNLTDNNDNTWTLQIPDENTLTEGVYDVIVTATDMAGNSASDNTTNELTINSAIITPTTPTVNQLTTEDTTPTITGTADSNDNLIVTVDGKTYTKGDGSLFDNGDNTWALTIPTNNTLNFKTYDVVVTVMNASGGTATDTTTDELKIVSPDEDTFPITPTVNQITTGDTTPIITGTADSDDNINVSLDGNNYTEGDGDLTDNGDDTWTLQIPDENMLSEGVYDIVATATNNNGNSSTDNTTNELTITSPANTPTIPTVNQLITEDTTPIITGTADSNDTLNIGLDGNIYTEEDGNLTDNGDDTWTLQIPDENTLSGGVYDIIAVATNDSGNSSTDNTTNELTVITADDNTPPTTPTVDQIVTDDTTPIVTGTADSNDDLSIGLNGNTYNEGDGDLIDNGDNTWTLQVPDDNILPDGVYDVVVTATNADGNTANDGTINELTIISADDNTPPTTPTVDLIVTDDPTPIVTGTADSNDDLSIELNGNTYNEGDGDLTDNGDNTWTLQVPDDNILLEGVYDVVVTVTDTDGNIANDDTTNELSIESIPVSDITISKTVDNINPLVGDYIEFTIQVINSGETEFKDVVIDEVIATGFTYQQHSASEGNYIPSNGVWNIPSLMPNQTVNLSIKVQVNPTGNHSNVATIISTNPTDDNISNNTSEVIIELSCLTVFNEFTPNNDGYNDFFRIECIEQYPNNVLKIFNRYGNKVFETTGYLNNWSGIANVNGAVDRGKQLPAGVYFYSLQIDELGEDISGWLYIAK</sequence>
<feature type="domain" description="Bacterial Ig-like" evidence="4">
    <location>
        <begin position="1064"/>
        <end position="1146"/>
    </location>
</feature>
<dbReference type="NCBIfam" id="NF012196">
    <property type="entry name" value="Ig_like_ice"/>
    <property type="match status" value="1"/>
</dbReference>
<comment type="caution">
    <text evidence="6">The sequence shown here is derived from an EMBL/GenBank/DDBJ whole genome shotgun (WGS) entry which is preliminary data.</text>
</comment>
<accession>A0ABS9J0K3</accession>
<feature type="chain" id="PRO_5045051209" evidence="2">
    <location>
        <begin position="27"/>
        <end position="2043"/>
    </location>
</feature>
<evidence type="ECO:0000259" key="4">
    <source>
        <dbReference type="Pfam" id="PF19077"/>
    </source>
</evidence>
<feature type="signal peptide" evidence="2">
    <location>
        <begin position="1"/>
        <end position="26"/>
    </location>
</feature>
<evidence type="ECO:0000259" key="3">
    <source>
        <dbReference type="Pfam" id="PF01345"/>
    </source>
</evidence>
<dbReference type="RefSeq" id="WP_236957920.1">
    <property type="nucleotide sequence ID" value="NZ_JAETXX010000001.1"/>
</dbReference>
<feature type="domain" description="DUF11" evidence="3">
    <location>
        <begin position="1832"/>
        <end position="1944"/>
    </location>
</feature>
<feature type="domain" description="Bacterial Ig-like" evidence="4">
    <location>
        <begin position="967"/>
        <end position="1043"/>
    </location>
</feature>
<keyword evidence="2" id="KW-0732">Signal</keyword>
<dbReference type="InterPro" id="IPR044016">
    <property type="entry name" value="Big_13"/>
</dbReference>
<dbReference type="NCBIfam" id="NF033510">
    <property type="entry name" value="Ca_tandemer"/>
    <property type="match status" value="8"/>
</dbReference>
<dbReference type="EMBL" id="JAETXX010000001">
    <property type="protein sequence ID" value="MCF8713963.1"/>
    <property type="molecule type" value="Genomic_DNA"/>
</dbReference>
<dbReference type="InterPro" id="IPR044023">
    <property type="entry name" value="Ig_7"/>
</dbReference>
<dbReference type="Gene3D" id="2.60.40.10">
    <property type="entry name" value="Immunoglobulins"/>
    <property type="match status" value="13"/>
</dbReference>